<feature type="region of interest" description="Disordered" evidence="1">
    <location>
        <begin position="563"/>
        <end position="583"/>
    </location>
</feature>
<evidence type="ECO:0008006" key="4">
    <source>
        <dbReference type="Google" id="ProtNLM"/>
    </source>
</evidence>
<dbReference type="EMBL" id="HBEO01001391">
    <property type="protein sequence ID" value="CAD8466760.1"/>
    <property type="molecule type" value="Transcribed_RNA"/>
</dbReference>
<accession>A0A7S0DVP9</accession>
<gene>
    <name evidence="3" type="ORF">HPHI1048_LOCUS981</name>
</gene>
<dbReference type="AlphaFoldDB" id="A0A7S0DVP9"/>
<feature type="region of interest" description="Disordered" evidence="1">
    <location>
        <begin position="523"/>
        <end position="547"/>
    </location>
</feature>
<proteinExistence type="predicted"/>
<name>A0A7S0DVP9_9CRYP</name>
<feature type="compositionally biased region" description="Polar residues" evidence="1">
    <location>
        <begin position="532"/>
        <end position="541"/>
    </location>
</feature>
<evidence type="ECO:0000313" key="3">
    <source>
        <dbReference type="EMBL" id="CAD8466760.1"/>
    </source>
</evidence>
<feature type="signal peptide" evidence="2">
    <location>
        <begin position="1"/>
        <end position="28"/>
    </location>
</feature>
<reference evidence="3" key="1">
    <citation type="submission" date="2021-01" db="EMBL/GenBank/DDBJ databases">
        <authorList>
            <person name="Corre E."/>
            <person name="Pelletier E."/>
            <person name="Niang G."/>
            <person name="Scheremetjew M."/>
            <person name="Finn R."/>
            <person name="Kale V."/>
            <person name="Holt S."/>
            <person name="Cochrane G."/>
            <person name="Meng A."/>
            <person name="Brown T."/>
            <person name="Cohen L."/>
        </authorList>
    </citation>
    <scope>NUCLEOTIDE SEQUENCE</scope>
    <source>
        <strain evidence="3">CCMP325</strain>
    </source>
</reference>
<protein>
    <recommendedName>
        <fullName evidence="4">FCP1 homology domain-containing protein</fullName>
    </recommendedName>
</protein>
<keyword evidence="2" id="KW-0732">Signal</keyword>
<feature type="compositionally biased region" description="Basic and acidic residues" evidence="1">
    <location>
        <begin position="571"/>
        <end position="583"/>
    </location>
</feature>
<feature type="chain" id="PRO_5030790522" description="FCP1 homology domain-containing protein" evidence="2">
    <location>
        <begin position="29"/>
        <end position="583"/>
    </location>
</feature>
<evidence type="ECO:0000256" key="1">
    <source>
        <dbReference type="SAM" id="MobiDB-lite"/>
    </source>
</evidence>
<sequence>MRCSVMRKTIARSFALYILLWLCPLSFAGHSDWSGVSGGMPIDRSTGSGLADRMLLQHRQDPESNEHSVEYACSYENFGATTMPLCSSFEEGNDIIFAETNWEPEYACTYSTKAQTLPNLANARQKMELKNEQIPQDQVQCSMQNRRCEAKVRSSIHHKGQDKGGKLGSSKSLGAINSMHHMGLIETKNSEDSMWREDVGKRYRELVPPKPKRVSSTMGVISEAGMRDAMARSFSAELRLTEQKVDEVVMFLDLDKCTIFGNDGNDLGIALQWMEKPYEDVLELYRHLVNPCLRPTYEKLKAKAHRVKVVIYTMRATFLLYKSCFRPAVIVLQWHDKWHRDGQIYFPNDVNSADELLEKTNWHLLDEERTDIKKSLERLLAARQVVFEELGLDCLPDLVVTAQPKNVEKTGMALGYNPQNCFLWDDNPKLHLDPKVLSVTPYEEMLEDRQEKLLKFLNTCLPPEHMEEDLWEFMLGASPCDVSLREDSISGDKSYHVRTTQSLEPWPIPDFRSSEGSAKIRKAGLGEEGTLSPVTPDSESSPLRPKSFNELDRLVAKSISESSVRMSWQELKGEREGQEVGAS</sequence>
<evidence type="ECO:0000256" key="2">
    <source>
        <dbReference type="SAM" id="SignalP"/>
    </source>
</evidence>
<organism evidence="3">
    <name type="scientific">Hanusia phi</name>
    <dbReference type="NCBI Taxonomy" id="3032"/>
    <lineage>
        <taxon>Eukaryota</taxon>
        <taxon>Cryptophyceae</taxon>
        <taxon>Pyrenomonadales</taxon>
        <taxon>Geminigeraceae</taxon>
        <taxon>Hanusia</taxon>
    </lineage>
</organism>